<keyword evidence="4" id="KW-1133">Transmembrane helix</keyword>
<feature type="domain" description="Methyl-accepting transducer" evidence="5">
    <location>
        <begin position="128"/>
        <end position="365"/>
    </location>
</feature>
<feature type="transmembrane region" description="Helical" evidence="4">
    <location>
        <begin position="46"/>
        <end position="66"/>
    </location>
</feature>
<dbReference type="RefSeq" id="WP_005423750.1">
    <property type="nucleotide sequence ID" value="NZ_CM001401.1"/>
</dbReference>
<comment type="subcellular location">
    <subcellularLocation>
        <location evidence="1">Membrane</location>
    </subcellularLocation>
</comment>
<dbReference type="GO" id="GO:0016020">
    <property type="term" value="C:membrane"/>
    <property type="evidence" value="ECO:0007669"/>
    <property type="project" value="UniProtKB-SubCell"/>
</dbReference>
<reference evidence="6 7" key="1">
    <citation type="journal article" date="2012" name="J. Bacteriol.">
        <title>Draft Genome Sequence of Vibrio fischeri SR5, a Strain Isolated from the Light Organ of the Mediterranean Squid Sepiola robusta.</title>
        <authorList>
            <person name="Gyllborg M.C."/>
            <person name="Sahl J.W."/>
            <person name="Cronin D.C.III."/>
            <person name="Rasko D.A."/>
            <person name="Mandel M.J."/>
        </authorList>
    </citation>
    <scope>NUCLEOTIDE SEQUENCE [LARGE SCALE GENOMIC DNA]</scope>
    <source>
        <strain evidence="6 7">SR5</strain>
    </source>
</reference>
<dbReference type="AlphaFoldDB" id="A0AAV3ENP8"/>
<name>A0AAV3ENP8_ALIFS</name>
<organism evidence="6 7">
    <name type="scientific">Aliivibrio fischeri SR5</name>
    <dbReference type="NCBI Taxonomy" id="1088719"/>
    <lineage>
        <taxon>Bacteria</taxon>
        <taxon>Pseudomonadati</taxon>
        <taxon>Pseudomonadota</taxon>
        <taxon>Gammaproteobacteria</taxon>
        <taxon>Vibrionales</taxon>
        <taxon>Vibrionaceae</taxon>
        <taxon>Aliivibrio</taxon>
    </lineage>
</organism>
<dbReference type="PANTHER" id="PTHR32089">
    <property type="entry name" value="METHYL-ACCEPTING CHEMOTAXIS PROTEIN MCPB"/>
    <property type="match status" value="1"/>
</dbReference>
<dbReference type="SUPFAM" id="SSF58104">
    <property type="entry name" value="Methyl-accepting chemotaxis protein (MCP) signaling domain"/>
    <property type="match status" value="1"/>
</dbReference>
<dbReference type="Pfam" id="PF00015">
    <property type="entry name" value="MCPsignal"/>
    <property type="match status" value="1"/>
</dbReference>
<evidence type="ECO:0000256" key="2">
    <source>
        <dbReference type="ARBA" id="ARBA00023224"/>
    </source>
</evidence>
<keyword evidence="4" id="KW-0472">Membrane</keyword>
<protein>
    <submittedName>
        <fullName evidence="6">Methyl-accepting chemotaxis protein</fullName>
    </submittedName>
</protein>
<dbReference type="Gene3D" id="1.10.287.950">
    <property type="entry name" value="Methyl-accepting chemotaxis protein"/>
    <property type="match status" value="1"/>
</dbReference>
<evidence type="ECO:0000313" key="6">
    <source>
        <dbReference type="EMBL" id="EHN68427.1"/>
    </source>
</evidence>
<dbReference type="GO" id="GO:0007165">
    <property type="term" value="P:signal transduction"/>
    <property type="evidence" value="ECO:0007669"/>
    <property type="project" value="UniProtKB-KW"/>
</dbReference>
<keyword evidence="2 3" id="KW-0807">Transducer</keyword>
<dbReference type="CDD" id="cd11386">
    <property type="entry name" value="MCP_signal"/>
    <property type="match status" value="1"/>
</dbReference>
<evidence type="ECO:0000256" key="3">
    <source>
        <dbReference type="PROSITE-ProRule" id="PRU00284"/>
    </source>
</evidence>
<dbReference type="GO" id="GO:0006935">
    <property type="term" value="P:chemotaxis"/>
    <property type="evidence" value="ECO:0007669"/>
    <property type="project" value="UniProtKB-ARBA"/>
</dbReference>
<dbReference type="Proteomes" id="UP000004521">
    <property type="component" value="Chromosome II"/>
</dbReference>
<comment type="caution">
    <text evidence="6">The sequence shown here is derived from an EMBL/GenBank/DDBJ whole genome shotgun (WGS) entry which is preliminary data.</text>
</comment>
<dbReference type="InterPro" id="IPR004089">
    <property type="entry name" value="MCPsignal_dom"/>
</dbReference>
<gene>
    <name evidence="6" type="ORF">VFSR5_A1012</name>
</gene>
<dbReference type="EMBL" id="AHIH01000013">
    <property type="protein sequence ID" value="EHN68427.1"/>
    <property type="molecule type" value="Genomic_DNA"/>
</dbReference>
<evidence type="ECO:0000256" key="1">
    <source>
        <dbReference type="ARBA" id="ARBA00004370"/>
    </source>
</evidence>
<proteinExistence type="predicted"/>
<evidence type="ECO:0000313" key="7">
    <source>
        <dbReference type="Proteomes" id="UP000004521"/>
    </source>
</evidence>
<dbReference type="PROSITE" id="PS50111">
    <property type="entry name" value="CHEMOTAXIS_TRANSDUC_2"/>
    <property type="match status" value="1"/>
</dbReference>
<dbReference type="SMART" id="SM00283">
    <property type="entry name" value="MA"/>
    <property type="match status" value="1"/>
</dbReference>
<keyword evidence="4" id="KW-0812">Transmembrane</keyword>
<evidence type="ECO:0000256" key="4">
    <source>
        <dbReference type="SAM" id="Phobius"/>
    </source>
</evidence>
<accession>A0AAV3ENP8</accession>
<feature type="transmembrane region" description="Helical" evidence="4">
    <location>
        <begin position="12"/>
        <end position="34"/>
    </location>
</feature>
<evidence type="ECO:0000259" key="5">
    <source>
        <dbReference type="PROSITE" id="PS50111"/>
    </source>
</evidence>
<sequence>MKVFTVRKKLLILSLASIFGVSLLIGLMSVRQFFMVPEIIRISVDSLLISLLLVSAFMSIVLYRTITPSLLILEKHLEQLINFDLREGPVCDWLEKGYFSNDEFGSIANKLKAFRLSIHQLINDITNTNELIHEKTTEFVNLTNDLNLSSANQESQLTLIVTASDEMNSSILSVAESSESLVGQSQGTLELAAEAKILVEESTKSVKEANSIVETCSIAIRKLKSENERINSVISMISGIADQTNLLALNAAIEAARAGESGRGFAVVADEVRVLAQKTQQSTSEINVIVDTINIETEHVFNMMESEILIAINDCVEKSNRVVESIEFVNQQVEKMSDSNLLVSTATEEQATVINDVNENINEIYLMNKQSNDIINKVNSDTLKMEEMTKELEHNLLKFYI</sequence>
<dbReference type="PANTHER" id="PTHR32089:SF112">
    <property type="entry name" value="LYSOZYME-LIKE PROTEIN-RELATED"/>
    <property type="match status" value="1"/>
</dbReference>